<accession>A0A412CEZ0</accession>
<dbReference type="CDD" id="cd00093">
    <property type="entry name" value="HTH_XRE"/>
    <property type="match status" value="1"/>
</dbReference>
<protein>
    <recommendedName>
        <fullName evidence="1">HTH cro/C1-type domain-containing protein</fullName>
    </recommendedName>
</protein>
<feature type="domain" description="HTH cro/C1-type" evidence="1">
    <location>
        <begin position="21"/>
        <end position="63"/>
    </location>
</feature>
<reference evidence="2 3" key="1">
    <citation type="submission" date="2018-08" db="EMBL/GenBank/DDBJ databases">
        <title>A genome reference for cultivated species of the human gut microbiota.</title>
        <authorList>
            <person name="Zou Y."/>
            <person name="Xue W."/>
            <person name="Luo G."/>
        </authorList>
    </citation>
    <scope>NUCLEOTIDE SEQUENCE [LARGE SCALE GENOMIC DNA]</scope>
    <source>
        <strain evidence="2 3">AF27-12</strain>
    </source>
</reference>
<dbReference type="Gene3D" id="1.10.260.40">
    <property type="entry name" value="lambda repressor-like DNA-binding domains"/>
    <property type="match status" value="1"/>
</dbReference>
<dbReference type="Proteomes" id="UP000286147">
    <property type="component" value="Unassembled WGS sequence"/>
</dbReference>
<dbReference type="SUPFAM" id="SSF47413">
    <property type="entry name" value="lambda repressor-like DNA-binding domains"/>
    <property type="match status" value="1"/>
</dbReference>
<comment type="caution">
    <text evidence="2">The sequence shown here is derived from an EMBL/GenBank/DDBJ whole genome shotgun (WGS) entry which is preliminary data.</text>
</comment>
<evidence type="ECO:0000313" key="2">
    <source>
        <dbReference type="EMBL" id="RGQ84025.1"/>
    </source>
</evidence>
<dbReference type="RefSeq" id="WP_118035837.1">
    <property type="nucleotide sequence ID" value="NZ_QRTP01000009.1"/>
</dbReference>
<proteinExistence type="predicted"/>
<evidence type="ECO:0000313" key="3">
    <source>
        <dbReference type="Proteomes" id="UP000286147"/>
    </source>
</evidence>
<name>A0A412CEZ0_9FIRM</name>
<dbReference type="AlphaFoldDB" id="A0A412CEZ0"/>
<evidence type="ECO:0000259" key="1">
    <source>
        <dbReference type="PROSITE" id="PS50943"/>
    </source>
</evidence>
<sequence>MSSTEIMLNNLKQHFLVNSYRKLAKKINISTSIVLNWSSGRSSPNLKNVDDIAYFLGIATYQLLIPNNTFNIDTPIWKDTLKSNLLNNINRLKYEKDIHESSFYKKVMSDNKMSYRSFLRYANGKNKNINLKKIDIIAEILSVESYKLIESE</sequence>
<gene>
    <name evidence="2" type="ORF">DWY77_05005</name>
</gene>
<dbReference type="InterPro" id="IPR001387">
    <property type="entry name" value="Cro/C1-type_HTH"/>
</dbReference>
<dbReference type="PROSITE" id="PS50943">
    <property type="entry name" value="HTH_CROC1"/>
    <property type="match status" value="1"/>
</dbReference>
<organism evidence="2 3">
    <name type="scientific">Megamonas rupellensis</name>
    <dbReference type="NCBI Taxonomy" id="491921"/>
    <lineage>
        <taxon>Bacteria</taxon>
        <taxon>Bacillati</taxon>
        <taxon>Bacillota</taxon>
        <taxon>Negativicutes</taxon>
        <taxon>Selenomonadales</taxon>
        <taxon>Selenomonadaceae</taxon>
        <taxon>Megamonas</taxon>
    </lineage>
</organism>
<dbReference type="EMBL" id="QRTP01000009">
    <property type="protein sequence ID" value="RGQ84025.1"/>
    <property type="molecule type" value="Genomic_DNA"/>
</dbReference>
<dbReference type="GO" id="GO:0003677">
    <property type="term" value="F:DNA binding"/>
    <property type="evidence" value="ECO:0007669"/>
    <property type="project" value="InterPro"/>
</dbReference>
<dbReference type="InterPro" id="IPR010982">
    <property type="entry name" value="Lambda_DNA-bd_dom_sf"/>
</dbReference>